<dbReference type="SUPFAM" id="SSF54782">
    <property type="entry name" value="Porphobilinogen deaminase (hydroxymethylbilane synthase), C-terminal domain"/>
    <property type="match status" value="1"/>
</dbReference>
<evidence type="ECO:0000259" key="11">
    <source>
        <dbReference type="Pfam" id="PF03900"/>
    </source>
</evidence>
<dbReference type="Gene3D" id="3.40.190.10">
    <property type="entry name" value="Periplasmic binding protein-like II"/>
    <property type="match status" value="2"/>
</dbReference>
<dbReference type="SUPFAM" id="SSF53850">
    <property type="entry name" value="Periplasmic binding protein-like II"/>
    <property type="match status" value="1"/>
</dbReference>
<organism evidence="12 13">
    <name type="scientific">Heterostelium pallidum (strain ATCC 26659 / Pp 5 / PN500)</name>
    <name type="common">Cellular slime mold</name>
    <name type="synonym">Polysphondylium pallidum</name>
    <dbReference type="NCBI Taxonomy" id="670386"/>
    <lineage>
        <taxon>Eukaryota</taxon>
        <taxon>Amoebozoa</taxon>
        <taxon>Evosea</taxon>
        <taxon>Eumycetozoa</taxon>
        <taxon>Dictyostelia</taxon>
        <taxon>Acytosteliales</taxon>
        <taxon>Acytosteliaceae</taxon>
        <taxon>Heterostelium</taxon>
    </lineage>
</organism>
<dbReference type="GO" id="GO:0006782">
    <property type="term" value="P:protoporphyrinogen IX biosynthetic process"/>
    <property type="evidence" value="ECO:0007669"/>
    <property type="project" value="UniProtKB-UniPathway"/>
</dbReference>
<evidence type="ECO:0000256" key="3">
    <source>
        <dbReference type="ARBA" id="ARBA00004735"/>
    </source>
</evidence>
<dbReference type="STRING" id="670386.D3BM56"/>
<evidence type="ECO:0000313" key="13">
    <source>
        <dbReference type="Proteomes" id="UP000001396"/>
    </source>
</evidence>
<comment type="pathway">
    <text evidence="3">Porphyrin-containing compound metabolism; protoporphyrin-IX biosynthesis; coproporphyrinogen-III from 5-aminolevulinate: step 2/4.</text>
</comment>
<dbReference type="InterPro" id="IPR036803">
    <property type="entry name" value="Porphobilinogen_deaminase_C_sf"/>
</dbReference>
<dbReference type="FunFam" id="3.30.160.40:FF:000002">
    <property type="entry name" value="Porphobilinogen deaminase"/>
    <property type="match status" value="1"/>
</dbReference>
<dbReference type="FunCoup" id="D3BM56">
    <property type="interactions" value="231"/>
</dbReference>
<dbReference type="GO" id="GO:0005737">
    <property type="term" value="C:cytoplasm"/>
    <property type="evidence" value="ECO:0007669"/>
    <property type="project" value="TreeGrafter"/>
</dbReference>
<dbReference type="InParanoid" id="D3BM56"/>
<dbReference type="RefSeq" id="XP_020429785.1">
    <property type="nucleotide sequence ID" value="XM_020583004.1"/>
</dbReference>
<evidence type="ECO:0000256" key="6">
    <source>
        <dbReference type="ARBA" id="ARBA00016519"/>
    </source>
</evidence>
<evidence type="ECO:0000256" key="9">
    <source>
        <dbReference type="ARBA" id="ARBA00033064"/>
    </source>
</evidence>
<dbReference type="PRINTS" id="PR00151">
    <property type="entry name" value="PORPHBDMNASE"/>
</dbReference>
<comment type="caution">
    <text evidence="12">The sequence shown here is derived from an EMBL/GenBank/DDBJ whole genome shotgun (WGS) entry which is preliminary data.</text>
</comment>
<keyword evidence="7" id="KW-0808">Transferase</keyword>
<comment type="cofactor">
    <cofactor evidence="1">
        <name>dipyrromethane</name>
        <dbReference type="ChEBI" id="CHEBI:60342"/>
    </cofactor>
</comment>
<keyword evidence="13" id="KW-1185">Reference proteome</keyword>
<dbReference type="PANTHER" id="PTHR11557:SF0">
    <property type="entry name" value="PORPHOBILINOGEN DEAMINASE"/>
    <property type="match status" value="1"/>
</dbReference>
<dbReference type="InterPro" id="IPR022418">
    <property type="entry name" value="Porphobilinogen_deaminase_C"/>
</dbReference>
<dbReference type="FunFam" id="3.40.190.10:FF:000005">
    <property type="entry name" value="Porphobilinogen deaminase"/>
    <property type="match status" value="1"/>
</dbReference>
<dbReference type="UniPathway" id="UPA00251">
    <property type="reaction ID" value="UER00319"/>
</dbReference>
<dbReference type="Proteomes" id="UP000001396">
    <property type="component" value="Unassembled WGS sequence"/>
</dbReference>
<dbReference type="Gene3D" id="3.30.160.40">
    <property type="entry name" value="Porphobilinogen deaminase, C-terminal domain"/>
    <property type="match status" value="1"/>
</dbReference>
<name>D3BM56_HETP5</name>
<comment type="similarity">
    <text evidence="4">Belongs to the HMBS family.</text>
</comment>
<protein>
    <recommendedName>
        <fullName evidence="6">Porphobilinogen deaminase</fullName>
        <ecNumber evidence="5">2.5.1.61</ecNumber>
    </recommendedName>
    <alternativeName>
        <fullName evidence="9">Hydroxymethylbilane synthase</fullName>
    </alternativeName>
</protein>
<dbReference type="HAMAP" id="MF_00260">
    <property type="entry name" value="Porphobil_deam"/>
    <property type="match status" value="1"/>
</dbReference>
<dbReference type="FunFam" id="3.40.190.10:FF:000004">
    <property type="entry name" value="Porphobilinogen deaminase"/>
    <property type="match status" value="1"/>
</dbReference>
<comment type="function">
    <text evidence="2">Tetrapolymerization of the monopyrrole PBG into the hydroxymethylbilane pre-uroporphyrinogen in several discrete steps.</text>
</comment>
<feature type="domain" description="Porphobilinogen deaminase C-terminal" evidence="11">
    <location>
        <begin position="235"/>
        <end position="306"/>
    </location>
</feature>
<dbReference type="Pfam" id="PF03900">
    <property type="entry name" value="Porphobil_deamC"/>
    <property type="match status" value="1"/>
</dbReference>
<keyword evidence="8" id="KW-0627">Porphyrin biosynthesis</keyword>
<evidence type="ECO:0000256" key="2">
    <source>
        <dbReference type="ARBA" id="ARBA00002869"/>
    </source>
</evidence>
<evidence type="ECO:0000313" key="12">
    <source>
        <dbReference type="EMBL" id="EFA77657.1"/>
    </source>
</evidence>
<reference evidence="12 13" key="1">
    <citation type="journal article" date="2011" name="Genome Res.">
        <title>Phylogeny-wide analysis of social amoeba genomes highlights ancient origins for complex intercellular communication.</title>
        <authorList>
            <person name="Heidel A.J."/>
            <person name="Lawal H.M."/>
            <person name="Felder M."/>
            <person name="Schilde C."/>
            <person name="Helps N.R."/>
            <person name="Tunggal B."/>
            <person name="Rivero F."/>
            <person name="John U."/>
            <person name="Schleicher M."/>
            <person name="Eichinger L."/>
            <person name="Platzer M."/>
            <person name="Noegel A.A."/>
            <person name="Schaap P."/>
            <person name="Gloeckner G."/>
        </authorList>
    </citation>
    <scope>NUCLEOTIDE SEQUENCE [LARGE SCALE GENOMIC DNA]</scope>
    <source>
        <strain evidence="13">ATCC 26659 / Pp 5 / PN500</strain>
    </source>
</reference>
<evidence type="ECO:0000256" key="8">
    <source>
        <dbReference type="ARBA" id="ARBA00023244"/>
    </source>
</evidence>
<evidence type="ECO:0000259" key="10">
    <source>
        <dbReference type="Pfam" id="PF01379"/>
    </source>
</evidence>
<dbReference type="Pfam" id="PF01379">
    <property type="entry name" value="Porphobil_deam"/>
    <property type="match status" value="1"/>
</dbReference>
<dbReference type="PROSITE" id="PS00533">
    <property type="entry name" value="PORPHOBILINOGEN_DEAM"/>
    <property type="match status" value="1"/>
</dbReference>
<dbReference type="PANTHER" id="PTHR11557">
    <property type="entry name" value="PORPHOBILINOGEN DEAMINASE"/>
    <property type="match status" value="1"/>
</dbReference>
<gene>
    <name evidence="12" type="primary">hemC</name>
    <name evidence="12" type="ORF">PPL_12265</name>
</gene>
<dbReference type="OMA" id="LWQANHI"/>
<dbReference type="InterPro" id="IPR022417">
    <property type="entry name" value="Porphobilin_deaminase_N"/>
</dbReference>
<feature type="domain" description="Porphobilinogen deaminase N-terminal" evidence="10">
    <location>
        <begin position="10"/>
        <end position="222"/>
    </location>
</feature>
<dbReference type="EC" id="2.5.1.61" evidence="5"/>
<dbReference type="InterPro" id="IPR000860">
    <property type="entry name" value="HemC"/>
</dbReference>
<proteinExistence type="inferred from homology"/>
<evidence type="ECO:0000256" key="4">
    <source>
        <dbReference type="ARBA" id="ARBA00005638"/>
    </source>
</evidence>
<sequence>MSNNKNRDTIIIGSRKSQLAMVQTESVMKSLQELHPNLKFEIKTMDTVGDRVLNVALSKIGDKGLFTKELEDLMLSGHIDIAVHSLKDLPTKFPEGLSLGAITKRENCFDAFIAHPKYGKDARLSSMPEGAVIGSSSLRRVSQLKRAYPQLQFKDIRGNLNTRFNKLETSGEYDGMILAVAGLERLGWTDRITEVLQPEVSLYAVGQGALGIECRSDDEFVQSLLAPLNHYETAQCCAAERAMLRELEGGCHVPIGVNTTLEQNNSILSIEGVVLSLDGTKSIRLSHRGEIDQPEIVGKQLALMLKEKGATEILAELAATVQNS</sequence>
<evidence type="ECO:0000256" key="7">
    <source>
        <dbReference type="ARBA" id="ARBA00022679"/>
    </source>
</evidence>
<dbReference type="AlphaFoldDB" id="D3BM56"/>
<dbReference type="GeneID" id="31367732"/>
<dbReference type="PIRSF" id="PIRSF001438">
    <property type="entry name" value="4pyrrol_synth_OHMeBilane_synth"/>
    <property type="match status" value="1"/>
</dbReference>
<dbReference type="NCBIfam" id="TIGR00212">
    <property type="entry name" value="hemC"/>
    <property type="match status" value="1"/>
</dbReference>
<evidence type="ECO:0000256" key="1">
    <source>
        <dbReference type="ARBA" id="ARBA00001916"/>
    </source>
</evidence>
<dbReference type="InterPro" id="IPR022419">
    <property type="entry name" value="Porphobilin_deaminase_cofac_BS"/>
</dbReference>
<accession>D3BM56</accession>
<dbReference type="EMBL" id="ADBJ01000042">
    <property type="protein sequence ID" value="EFA77657.1"/>
    <property type="molecule type" value="Genomic_DNA"/>
</dbReference>
<dbReference type="CDD" id="cd13645">
    <property type="entry name" value="PBP2_HuPBGD_like"/>
    <property type="match status" value="1"/>
</dbReference>
<evidence type="ECO:0000256" key="5">
    <source>
        <dbReference type="ARBA" id="ARBA00012655"/>
    </source>
</evidence>
<dbReference type="GO" id="GO:0004418">
    <property type="term" value="F:hydroxymethylbilane synthase activity"/>
    <property type="evidence" value="ECO:0007669"/>
    <property type="project" value="UniProtKB-EC"/>
</dbReference>